<feature type="transmembrane region" description="Helical" evidence="5">
    <location>
        <begin position="131"/>
        <end position="154"/>
    </location>
</feature>
<feature type="transmembrane region" description="Helical" evidence="5">
    <location>
        <begin position="336"/>
        <end position="358"/>
    </location>
</feature>
<feature type="transmembrane region" description="Helical" evidence="5">
    <location>
        <begin position="228"/>
        <end position="247"/>
    </location>
</feature>
<dbReference type="PANTHER" id="PTHR43424:SF1">
    <property type="entry name" value="LOCUS PUTATIVE PROTEIN 1-RELATED"/>
    <property type="match status" value="1"/>
</dbReference>
<reference evidence="6 7" key="1">
    <citation type="submission" date="2018-06" db="EMBL/GenBank/DDBJ databases">
        <authorList>
            <consortium name="Pathogen Informatics"/>
            <person name="Doyle S."/>
        </authorList>
    </citation>
    <scope>NUCLEOTIDE SEQUENCE [LARGE SCALE GENOMIC DNA]</scope>
    <source>
        <strain evidence="6 7">NCTC13940</strain>
    </source>
</reference>
<evidence type="ECO:0000256" key="5">
    <source>
        <dbReference type="SAM" id="Phobius"/>
    </source>
</evidence>
<evidence type="ECO:0000256" key="2">
    <source>
        <dbReference type="ARBA" id="ARBA00022692"/>
    </source>
</evidence>
<accession>A0A2X3J8C7</accession>
<feature type="transmembrane region" description="Helical" evidence="5">
    <location>
        <begin position="105"/>
        <end position="125"/>
    </location>
</feature>
<gene>
    <name evidence="6" type="primary">rfbX_3</name>
    <name evidence="6" type="ORF">NCTC13940_01914</name>
</gene>
<proteinExistence type="predicted"/>
<protein>
    <submittedName>
        <fullName evidence="6">O-antigen transporter</fullName>
    </submittedName>
</protein>
<dbReference type="Proteomes" id="UP000250257">
    <property type="component" value="Unassembled WGS sequence"/>
</dbReference>
<comment type="subcellular location">
    <subcellularLocation>
        <location evidence="1">Membrane</location>
        <topology evidence="1">Multi-pass membrane protein</topology>
    </subcellularLocation>
</comment>
<dbReference type="Pfam" id="PF01943">
    <property type="entry name" value="Polysacc_synt"/>
    <property type="match status" value="1"/>
</dbReference>
<dbReference type="CDD" id="cd13128">
    <property type="entry name" value="MATE_Wzx_like"/>
    <property type="match status" value="1"/>
</dbReference>
<dbReference type="PANTHER" id="PTHR43424">
    <property type="entry name" value="LOCUS PUTATIVE PROTEIN 1-RELATED"/>
    <property type="match status" value="1"/>
</dbReference>
<feature type="transmembrane region" description="Helical" evidence="5">
    <location>
        <begin position="161"/>
        <end position="179"/>
    </location>
</feature>
<evidence type="ECO:0000313" key="7">
    <source>
        <dbReference type="Proteomes" id="UP000250257"/>
    </source>
</evidence>
<keyword evidence="4 5" id="KW-0472">Membrane</keyword>
<dbReference type="EMBL" id="UAWT01000022">
    <property type="protein sequence ID" value="SQC70460.1"/>
    <property type="molecule type" value="Genomic_DNA"/>
</dbReference>
<dbReference type="STRING" id="1214117.LFLEISCH_09824"/>
<keyword evidence="3 5" id="KW-1133">Transmembrane helix</keyword>
<feature type="transmembrane region" description="Helical" evidence="5">
    <location>
        <begin position="456"/>
        <end position="477"/>
    </location>
</feature>
<feature type="transmembrane region" description="Helical" evidence="5">
    <location>
        <begin position="303"/>
        <end position="324"/>
    </location>
</feature>
<dbReference type="InterPro" id="IPR052556">
    <property type="entry name" value="PolySynth_Transporter"/>
</dbReference>
<dbReference type="InterPro" id="IPR002797">
    <property type="entry name" value="Polysacc_synth"/>
</dbReference>
<feature type="transmembrane region" description="Helical" evidence="5">
    <location>
        <begin position="185"/>
        <end position="207"/>
    </location>
</feature>
<sequence length="495" mass="55911">MDKKEEAEESFSNLVSGVKENMKILKNYTYNMIYQMLLMLIPLVTVPYISRTLGATGIGIYSYTYSIVQYFILLGNLGISMYGVRSIAYVRESDLKRSKVFFELMIIKLVMFIISVLLYGLFIFLYKEYTFVFILQGIFIVASAVDISWFFIGLEDFKKTISRNIIVKLVALISVFIFIKTPDDIALYVLINAVSTLLGNLTLWTYLRKRIQAVKWKNLQFKTHVKPVFFLFLPQLLTQIFANMNKLFLGNFSTLAQTGYFENADKVIRMLSAFVTAIGNVIFPRVSNAFHKGETENANKYTVLSFQIVNMIAIPLLLGMILISKNFSVLFFGENFAGIEYVLSALAVGLLFMGWGSIIGQQYLIATNQAMKPVITLVMGIIVSVILSLILIPHYGALGAAISSVAGEAIIAITQIIMVRKSLQMPLFQETFKYILAAVMMFIAGWAMGMIVDRPIYSMCLQIATGIIVYLILMVIMKPAPVRVLTREIKNKFQK</sequence>
<evidence type="ECO:0000256" key="1">
    <source>
        <dbReference type="ARBA" id="ARBA00004141"/>
    </source>
</evidence>
<dbReference type="GO" id="GO:0016020">
    <property type="term" value="C:membrane"/>
    <property type="evidence" value="ECO:0007669"/>
    <property type="project" value="UniProtKB-SubCell"/>
</dbReference>
<feature type="transmembrane region" description="Helical" evidence="5">
    <location>
        <begin position="267"/>
        <end position="283"/>
    </location>
</feature>
<evidence type="ECO:0000256" key="3">
    <source>
        <dbReference type="ARBA" id="ARBA00022989"/>
    </source>
</evidence>
<keyword evidence="2 5" id="KW-0812">Transmembrane</keyword>
<feature type="transmembrane region" description="Helical" evidence="5">
    <location>
        <begin position="32"/>
        <end position="50"/>
    </location>
</feature>
<organism evidence="6 7">
    <name type="scientific">Listeria fleischmannii subsp. fleischmannii</name>
    <dbReference type="NCBI Taxonomy" id="1671902"/>
    <lineage>
        <taxon>Bacteria</taxon>
        <taxon>Bacillati</taxon>
        <taxon>Bacillota</taxon>
        <taxon>Bacilli</taxon>
        <taxon>Bacillales</taxon>
        <taxon>Listeriaceae</taxon>
        <taxon>Listeria</taxon>
    </lineage>
</organism>
<feature type="transmembrane region" description="Helical" evidence="5">
    <location>
        <begin position="431"/>
        <end position="450"/>
    </location>
</feature>
<dbReference type="AlphaFoldDB" id="A0A2X3J8C7"/>
<feature type="transmembrane region" description="Helical" evidence="5">
    <location>
        <begin position="398"/>
        <end position="419"/>
    </location>
</feature>
<evidence type="ECO:0000313" key="6">
    <source>
        <dbReference type="EMBL" id="SQC70460.1"/>
    </source>
</evidence>
<name>A0A2X3J8C7_9LIST</name>
<evidence type="ECO:0000256" key="4">
    <source>
        <dbReference type="ARBA" id="ARBA00023136"/>
    </source>
</evidence>
<feature type="transmembrane region" description="Helical" evidence="5">
    <location>
        <begin position="62"/>
        <end position="84"/>
    </location>
</feature>
<feature type="transmembrane region" description="Helical" evidence="5">
    <location>
        <begin position="370"/>
        <end position="392"/>
    </location>
</feature>